<proteinExistence type="inferred from homology"/>
<comment type="catalytic activity">
    <reaction evidence="16 18">
        <text>L-threonyl-[protein] + ATP = O-phospho-L-threonyl-[protein] + ADP + H(+)</text>
        <dbReference type="Rhea" id="RHEA:46608"/>
        <dbReference type="Rhea" id="RHEA-COMP:11060"/>
        <dbReference type="Rhea" id="RHEA-COMP:11605"/>
        <dbReference type="ChEBI" id="CHEBI:15378"/>
        <dbReference type="ChEBI" id="CHEBI:30013"/>
        <dbReference type="ChEBI" id="CHEBI:30616"/>
        <dbReference type="ChEBI" id="CHEBI:61977"/>
        <dbReference type="ChEBI" id="CHEBI:456216"/>
        <dbReference type="EC" id="2.7.11.1"/>
    </reaction>
</comment>
<dbReference type="PROSITE" id="PS00107">
    <property type="entry name" value="PROTEIN_KINASE_ATP"/>
    <property type="match status" value="1"/>
</dbReference>
<feature type="signal peptide" evidence="21">
    <location>
        <begin position="1"/>
        <end position="25"/>
    </location>
</feature>
<dbReference type="PROSITE" id="PS00108">
    <property type="entry name" value="PROTEIN_KINASE_ST"/>
    <property type="match status" value="1"/>
</dbReference>
<dbReference type="FunFam" id="3.30.200.20:FF:000059">
    <property type="entry name" value="S-receptor-like serine/threonine-protein kinase"/>
    <property type="match status" value="1"/>
</dbReference>
<dbReference type="InterPro" id="IPR051343">
    <property type="entry name" value="G-type_lectin_kinases/EP1-like"/>
</dbReference>
<evidence type="ECO:0000256" key="3">
    <source>
        <dbReference type="ARBA" id="ARBA00022536"/>
    </source>
</evidence>
<dbReference type="SUPFAM" id="SSF51110">
    <property type="entry name" value="alpha-D-mannose-specific plant lectins"/>
    <property type="match status" value="1"/>
</dbReference>
<feature type="domain" description="Protein kinase" evidence="22">
    <location>
        <begin position="520"/>
        <end position="795"/>
    </location>
</feature>
<feature type="chain" id="PRO_5042932762" description="Receptor-like serine/threonine-protein kinase" evidence="21">
    <location>
        <begin position="26"/>
        <end position="813"/>
    </location>
</feature>
<dbReference type="InterPro" id="IPR024171">
    <property type="entry name" value="SRK-like_kinase"/>
</dbReference>
<gene>
    <name evidence="24" type="ORF">VNO77_09328</name>
</gene>
<evidence type="ECO:0000256" key="6">
    <source>
        <dbReference type="ARBA" id="ARBA00022729"/>
    </source>
</evidence>
<evidence type="ECO:0000256" key="9">
    <source>
        <dbReference type="ARBA" id="ARBA00022777"/>
    </source>
</evidence>
<keyword evidence="15" id="KW-0325">Glycoprotein</keyword>
<protein>
    <recommendedName>
        <fullName evidence="18">Receptor-like serine/threonine-protein kinase</fullName>
        <ecNumber evidence="18">2.7.11.1</ecNumber>
    </recommendedName>
</protein>
<accession>A0AAN9M9W4</accession>
<keyword evidence="14" id="KW-0675">Receptor</keyword>
<dbReference type="Gene3D" id="3.30.200.20">
    <property type="entry name" value="Phosphorylase Kinase, domain 1"/>
    <property type="match status" value="1"/>
</dbReference>
<evidence type="ECO:0000256" key="11">
    <source>
        <dbReference type="ARBA" id="ARBA00022989"/>
    </source>
</evidence>
<dbReference type="SMART" id="SM00220">
    <property type="entry name" value="S_TKc"/>
    <property type="match status" value="1"/>
</dbReference>
<feature type="transmembrane region" description="Helical" evidence="20">
    <location>
        <begin position="457"/>
        <end position="488"/>
    </location>
</feature>
<dbReference type="SMART" id="SM00108">
    <property type="entry name" value="B_lectin"/>
    <property type="match status" value="1"/>
</dbReference>
<dbReference type="PANTHER" id="PTHR47976:SF15">
    <property type="entry name" value="G-TYPE LECTIN S-RECEPTOR-LIKE SERINE_THREONINE-PROTEIN KINASE RLK1"/>
    <property type="match status" value="1"/>
</dbReference>
<dbReference type="InterPro" id="IPR017441">
    <property type="entry name" value="Protein_kinase_ATP_BS"/>
</dbReference>
<dbReference type="InterPro" id="IPR000719">
    <property type="entry name" value="Prot_kinase_dom"/>
</dbReference>
<dbReference type="PROSITE" id="PS50927">
    <property type="entry name" value="BULB_LECTIN"/>
    <property type="match status" value="1"/>
</dbReference>
<evidence type="ECO:0000256" key="13">
    <source>
        <dbReference type="ARBA" id="ARBA00023157"/>
    </source>
</evidence>
<keyword evidence="12 20" id="KW-0472">Membrane</keyword>
<dbReference type="PROSITE" id="PS50011">
    <property type="entry name" value="PROTEIN_KINASE_DOM"/>
    <property type="match status" value="1"/>
</dbReference>
<dbReference type="GO" id="GO:0005524">
    <property type="term" value="F:ATP binding"/>
    <property type="evidence" value="ECO:0007669"/>
    <property type="project" value="UniProtKB-UniRule"/>
</dbReference>
<dbReference type="CDD" id="cd00028">
    <property type="entry name" value="B_lectin"/>
    <property type="match status" value="1"/>
</dbReference>
<evidence type="ECO:0000313" key="24">
    <source>
        <dbReference type="EMBL" id="KAK7350564.1"/>
    </source>
</evidence>
<evidence type="ECO:0000259" key="22">
    <source>
        <dbReference type="PROSITE" id="PS50011"/>
    </source>
</evidence>
<dbReference type="PIRSF" id="PIRSF000641">
    <property type="entry name" value="SRK"/>
    <property type="match status" value="1"/>
</dbReference>
<dbReference type="FunFam" id="2.90.10.10:FF:000013">
    <property type="entry name" value="G-type lectin S-receptor-like serine/threonine-protein kinase LECRK1"/>
    <property type="match status" value="1"/>
</dbReference>
<keyword evidence="25" id="KW-1185">Reference proteome</keyword>
<name>A0AAN9M9W4_CANGL</name>
<evidence type="ECO:0000256" key="20">
    <source>
        <dbReference type="SAM" id="Phobius"/>
    </source>
</evidence>
<evidence type="ECO:0000256" key="4">
    <source>
        <dbReference type="ARBA" id="ARBA00022679"/>
    </source>
</evidence>
<evidence type="ECO:0000256" key="16">
    <source>
        <dbReference type="ARBA" id="ARBA00047899"/>
    </source>
</evidence>
<organism evidence="24 25">
    <name type="scientific">Canavalia gladiata</name>
    <name type="common">Sword bean</name>
    <name type="synonym">Dolichos gladiatus</name>
    <dbReference type="NCBI Taxonomy" id="3824"/>
    <lineage>
        <taxon>Eukaryota</taxon>
        <taxon>Viridiplantae</taxon>
        <taxon>Streptophyta</taxon>
        <taxon>Embryophyta</taxon>
        <taxon>Tracheophyta</taxon>
        <taxon>Spermatophyta</taxon>
        <taxon>Magnoliopsida</taxon>
        <taxon>eudicotyledons</taxon>
        <taxon>Gunneridae</taxon>
        <taxon>Pentapetalae</taxon>
        <taxon>rosids</taxon>
        <taxon>fabids</taxon>
        <taxon>Fabales</taxon>
        <taxon>Fabaceae</taxon>
        <taxon>Papilionoideae</taxon>
        <taxon>50 kb inversion clade</taxon>
        <taxon>NPAAA clade</taxon>
        <taxon>indigoferoid/millettioid clade</taxon>
        <taxon>Phaseoleae</taxon>
        <taxon>Canavalia</taxon>
    </lineage>
</organism>
<evidence type="ECO:0000259" key="23">
    <source>
        <dbReference type="PROSITE" id="PS50927"/>
    </source>
</evidence>
<comment type="subcellular location">
    <subcellularLocation>
        <location evidence="1">Membrane</location>
        <topology evidence="1">Single-pass type I membrane protein</topology>
    </subcellularLocation>
</comment>
<evidence type="ECO:0000313" key="25">
    <source>
        <dbReference type="Proteomes" id="UP001367508"/>
    </source>
</evidence>
<dbReference type="PANTHER" id="PTHR47976">
    <property type="entry name" value="G-TYPE LECTIN S-RECEPTOR-LIKE SERINE/THREONINE-PROTEIN KINASE SD2-5"/>
    <property type="match status" value="1"/>
</dbReference>
<evidence type="ECO:0000256" key="7">
    <source>
        <dbReference type="ARBA" id="ARBA00022734"/>
    </source>
</evidence>
<dbReference type="Pfam" id="PF07714">
    <property type="entry name" value="PK_Tyr_Ser-Thr"/>
    <property type="match status" value="1"/>
</dbReference>
<evidence type="ECO:0000256" key="8">
    <source>
        <dbReference type="ARBA" id="ARBA00022741"/>
    </source>
</evidence>
<keyword evidence="13" id="KW-1015">Disulfide bond</keyword>
<dbReference type="InterPro" id="IPR001245">
    <property type="entry name" value="Ser-Thr/Tyr_kinase_cat_dom"/>
</dbReference>
<evidence type="ECO:0000256" key="1">
    <source>
        <dbReference type="ARBA" id="ARBA00004479"/>
    </source>
</evidence>
<dbReference type="GO" id="GO:0004674">
    <property type="term" value="F:protein serine/threonine kinase activity"/>
    <property type="evidence" value="ECO:0007669"/>
    <property type="project" value="UniProtKB-KW"/>
</dbReference>
<dbReference type="GO" id="GO:0016020">
    <property type="term" value="C:membrane"/>
    <property type="evidence" value="ECO:0007669"/>
    <property type="project" value="UniProtKB-SubCell"/>
</dbReference>
<dbReference type="GO" id="GO:0030246">
    <property type="term" value="F:carbohydrate binding"/>
    <property type="evidence" value="ECO:0007669"/>
    <property type="project" value="UniProtKB-KW"/>
</dbReference>
<dbReference type="Proteomes" id="UP001367508">
    <property type="component" value="Unassembled WGS sequence"/>
</dbReference>
<evidence type="ECO:0000256" key="18">
    <source>
        <dbReference type="PIRNR" id="PIRNR000641"/>
    </source>
</evidence>
<evidence type="ECO:0000256" key="21">
    <source>
        <dbReference type="SAM" id="SignalP"/>
    </source>
</evidence>
<dbReference type="AlphaFoldDB" id="A0AAN9M9W4"/>
<comment type="caution">
    <text evidence="24">The sequence shown here is derived from an EMBL/GenBank/DDBJ whole genome shotgun (WGS) entry which is preliminary data.</text>
</comment>
<keyword evidence="6 21" id="KW-0732">Signal</keyword>
<dbReference type="Pfam" id="PF01453">
    <property type="entry name" value="B_lectin"/>
    <property type="match status" value="1"/>
</dbReference>
<evidence type="ECO:0000256" key="10">
    <source>
        <dbReference type="ARBA" id="ARBA00022840"/>
    </source>
</evidence>
<evidence type="ECO:0000256" key="2">
    <source>
        <dbReference type="ARBA" id="ARBA00022527"/>
    </source>
</evidence>
<evidence type="ECO:0000256" key="12">
    <source>
        <dbReference type="ARBA" id="ARBA00023136"/>
    </source>
</evidence>
<dbReference type="Gene3D" id="2.90.10.10">
    <property type="entry name" value="Bulb-type lectin domain"/>
    <property type="match status" value="2"/>
</dbReference>
<feature type="domain" description="Bulb-type lectin" evidence="23">
    <location>
        <begin position="33"/>
        <end position="152"/>
    </location>
</feature>
<comment type="catalytic activity">
    <reaction evidence="17 18">
        <text>L-seryl-[protein] + ATP = O-phospho-L-seryl-[protein] + ADP + H(+)</text>
        <dbReference type="Rhea" id="RHEA:17989"/>
        <dbReference type="Rhea" id="RHEA-COMP:9863"/>
        <dbReference type="Rhea" id="RHEA-COMP:11604"/>
        <dbReference type="ChEBI" id="CHEBI:15378"/>
        <dbReference type="ChEBI" id="CHEBI:29999"/>
        <dbReference type="ChEBI" id="CHEBI:30616"/>
        <dbReference type="ChEBI" id="CHEBI:83421"/>
        <dbReference type="ChEBI" id="CHEBI:456216"/>
        <dbReference type="EC" id="2.7.11.1"/>
    </reaction>
</comment>
<dbReference type="InterPro" id="IPR036426">
    <property type="entry name" value="Bulb-type_lectin_dom_sf"/>
</dbReference>
<keyword evidence="10 18" id="KW-0067">ATP-binding</keyword>
<keyword evidence="4 18" id="KW-0808">Transferase</keyword>
<keyword evidence="9 18" id="KW-0418">Kinase</keyword>
<feature type="binding site" evidence="19">
    <location>
        <position position="551"/>
    </location>
    <ligand>
        <name>ATP</name>
        <dbReference type="ChEBI" id="CHEBI:30616"/>
    </ligand>
</feature>
<evidence type="ECO:0000256" key="14">
    <source>
        <dbReference type="ARBA" id="ARBA00023170"/>
    </source>
</evidence>
<dbReference type="InterPro" id="IPR008271">
    <property type="entry name" value="Ser/Thr_kinase_AS"/>
</dbReference>
<keyword evidence="11 20" id="KW-1133">Transmembrane helix</keyword>
<dbReference type="InterPro" id="IPR001480">
    <property type="entry name" value="Bulb-type_lectin_dom"/>
</dbReference>
<evidence type="ECO:0000256" key="19">
    <source>
        <dbReference type="PROSITE-ProRule" id="PRU10141"/>
    </source>
</evidence>
<dbReference type="SUPFAM" id="SSF56112">
    <property type="entry name" value="Protein kinase-like (PK-like)"/>
    <property type="match status" value="1"/>
</dbReference>
<keyword evidence="8 18" id="KW-0547">Nucleotide-binding</keyword>
<reference evidence="24 25" key="1">
    <citation type="submission" date="2024-01" db="EMBL/GenBank/DDBJ databases">
        <title>The genomes of 5 underutilized Papilionoideae crops provide insights into root nodulation and disease resistanc.</title>
        <authorList>
            <person name="Jiang F."/>
        </authorList>
    </citation>
    <scope>NUCLEOTIDE SEQUENCE [LARGE SCALE GENOMIC DNA]</scope>
    <source>
        <strain evidence="24">LVBAO_FW01</strain>
        <tissue evidence="24">Leaves</tissue>
    </source>
</reference>
<evidence type="ECO:0000256" key="15">
    <source>
        <dbReference type="ARBA" id="ARBA00023180"/>
    </source>
</evidence>
<dbReference type="InterPro" id="IPR011009">
    <property type="entry name" value="Kinase-like_dom_sf"/>
</dbReference>
<keyword evidence="3" id="KW-0245">EGF-like domain</keyword>
<keyword evidence="7" id="KW-0430">Lectin</keyword>
<keyword evidence="5 20" id="KW-0812">Transmembrane</keyword>
<evidence type="ECO:0000256" key="5">
    <source>
        <dbReference type="ARBA" id="ARBA00022692"/>
    </source>
</evidence>
<comment type="similarity">
    <text evidence="18">Belongs to the protein kinase superfamily. Ser/Thr protein kinase family.</text>
</comment>
<dbReference type="EC" id="2.7.11.1" evidence="18"/>
<dbReference type="FunFam" id="1.10.510.10:FF:000237">
    <property type="entry name" value="G-type lectin S-receptor-like serine/threonine-protein kinase"/>
    <property type="match status" value="1"/>
</dbReference>
<sequence>MLTMASPLLPFLLCSLILLPITILAQTKSNITIGDSFTAQTSTSSWLVSPSGDFAFGFLPLDDSADLFLLSVWYANIPEKTIAWFANRENPAPKGSKVVLNADDGLVLTAPKGDLLWKTGGLGGRVSHGVFNDTGNFVLQDGNSNSVWESFQDYRDTLLPSQTLEKGEKLSSKLREKSFNRGRFDLFFQNDGNLVMHSINLPSEHANENYYESKTVESNTSGAGTQLVFERSGEVYILGEKNEKFNVSDGSSNGVSTSQFYLRLTLNFDGVLTLYQHPKSSSSGSGGWTPLWSLPNNICKANLASAGSGVCGYNSICNLRDDKRPICQCPKWYSLVDPNDPYGSCKPDFLQGCAEDELIKTKDVYDFEVLIDTDWPLSDSVLQKPFSEEQCRQSCMEDCMCSVAIFRLGDSCWKKKLPLSNGRVDSTLNGAKAFMKVRKDNSSLVVPPIIVKKRKTLVLVGSVLLGTSACLNLILIGGICLGTSYVFGYKKKLRKIKKIDTTVETNLRCFTYEQLEEATNGFDKVLGKGAFGVVYEGVINMGSLTRVAVKKLNNFLWEEVQKEFKNELNIIGLTHHKNLVRLLGFCETEQERLLVYEYMGNGTLASFLFNGEKPSWKLRLQIANGIAGGLVYLHEECTTQIIHCDIKPQNILLDNYYNARISDFGLSKLLNMNQSRTNTVIRGTKGYVALEWFKNTPITAKVDVYSYGVLLLEIMSCRKSVELEAEDEDKAILTEWAYDCYTEGALHALVDNDKEALDDIKTLEKMVMIALWCVQEDPHLRPTMRNVTQMIEGVVEVSVPPCPSQISIQYSLN</sequence>
<evidence type="ECO:0000256" key="17">
    <source>
        <dbReference type="ARBA" id="ARBA00048679"/>
    </source>
</evidence>
<dbReference type="EMBL" id="JAYMYQ010000002">
    <property type="protein sequence ID" value="KAK7350564.1"/>
    <property type="molecule type" value="Genomic_DNA"/>
</dbReference>
<keyword evidence="2 18" id="KW-0723">Serine/threonine-protein kinase</keyword>
<dbReference type="Gene3D" id="1.10.510.10">
    <property type="entry name" value="Transferase(Phosphotransferase) domain 1"/>
    <property type="match status" value="1"/>
</dbReference>